<dbReference type="EMBL" id="KE647170">
    <property type="protein sequence ID" value="EQB61134.1"/>
    <property type="molecule type" value="Genomic_DNA"/>
</dbReference>
<dbReference type="GO" id="GO:0003677">
    <property type="term" value="F:DNA binding"/>
    <property type="evidence" value="ECO:0007669"/>
    <property type="project" value="UniProtKB-KW"/>
</dbReference>
<reference evidence="1 2" key="1">
    <citation type="journal article" date="2013" name="BMC Genomics">
        <title>Genome sequencing and comparative genomics of honey bee microsporidia, Nosema apis reveal novel insights into host-parasite interactions.</title>
        <authorList>
            <person name="Chen Yp."/>
            <person name="Pettis J.S."/>
            <person name="Zhao Y."/>
            <person name="Liu X."/>
            <person name="Tallon L.J."/>
            <person name="Sadzewicz L.D."/>
            <person name="Li R."/>
            <person name="Zheng H."/>
            <person name="Huang S."/>
            <person name="Zhang X."/>
            <person name="Hamilton M.C."/>
            <person name="Pernal S.F."/>
            <person name="Melathopoulos A.P."/>
            <person name="Yan X."/>
            <person name="Evans J.D."/>
        </authorList>
    </citation>
    <scope>NUCLEOTIDE SEQUENCE [LARGE SCALE GENOMIC DNA]</scope>
    <source>
        <strain evidence="1 2">BRL 01</strain>
    </source>
</reference>
<protein>
    <submittedName>
        <fullName evidence="1">Putative gal4 dna-binding enhancer protein</fullName>
    </submittedName>
</protein>
<dbReference type="VEuPathDB" id="MicrosporidiaDB:NAPIS_ORF01294"/>
<organism evidence="1 2">
    <name type="scientific">Vairimorpha apis BRL 01</name>
    <dbReference type="NCBI Taxonomy" id="1037528"/>
    <lineage>
        <taxon>Eukaryota</taxon>
        <taxon>Fungi</taxon>
        <taxon>Fungi incertae sedis</taxon>
        <taxon>Microsporidia</taxon>
        <taxon>Nosematidae</taxon>
        <taxon>Vairimorpha</taxon>
    </lineage>
</organism>
<sequence>MSRSLTDSEQKFIDKLSNFKLKKTTDYSNISLSAKKQKFFVHDPVLYEIEDTSGIVILGEIRQTFNINMLKKLYEEQMKLRK</sequence>
<dbReference type="Proteomes" id="UP000053780">
    <property type="component" value="Unassembled WGS sequence"/>
</dbReference>
<name>T0L9F5_9MICR</name>
<accession>T0L9F5</accession>
<keyword evidence="2" id="KW-1185">Reference proteome</keyword>
<dbReference type="HOGENOM" id="CLU_2558861_0_0_1"/>
<keyword evidence="1" id="KW-0238">DNA-binding</keyword>
<dbReference type="OrthoDB" id="3169036at2759"/>
<dbReference type="AlphaFoldDB" id="T0L9F5"/>
<gene>
    <name evidence="1" type="ORF">NAPIS_ORF01294</name>
</gene>
<evidence type="ECO:0000313" key="2">
    <source>
        <dbReference type="Proteomes" id="UP000053780"/>
    </source>
</evidence>
<proteinExistence type="predicted"/>
<evidence type="ECO:0000313" key="1">
    <source>
        <dbReference type="EMBL" id="EQB61134.1"/>
    </source>
</evidence>